<dbReference type="Gene3D" id="2.60.40.1510">
    <property type="entry name" value="ntegrin, alpha v. Chain A, domain 3"/>
    <property type="match status" value="1"/>
</dbReference>
<dbReference type="AlphaFoldDB" id="A0A3M7PRB6"/>
<dbReference type="GO" id="GO:0005178">
    <property type="term" value="F:integrin binding"/>
    <property type="evidence" value="ECO:0007669"/>
    <property type="project" value="TreeGrafter"/>
</dbReference>
<dbReference type="STRING" id="10195.A0A3M7PRB6"/>
<dbReference type="GO" id="GO:0033627">
    <property type="term" value="P:cell adhesion mediated by integrin"/>
    <property type="evidence" value="ECO:0007669"/>
    <property type="project" value="TreeGrafter"/>
</dbReference>
<evidence type="ECO:0000313" key="7">
    <source>
        <dbReference type="EMBL" id="RNA01321.1"/>
    </source>
</evidence>
<dbReference type="InterPro" id="IPR048285">
    <property type="entry name" value="Integrin_alpha_Ig-like_2"/>
</dbReference>
<comment type="caution">
    <text evidence="7">The sequence shown here is derived from an EMBL/GenBank/DDBJ whole genome shotgun (WGS) entry which is preliminary data.</text>
</comment>
<keyword evidence="3" id="KW-0472">Membrane</keyword>
<accession>A0A3M7PRB6</accession>
<sequence length="487" mass="56174">MHQTLIDISFINFNLRDKLTPIKCRLNLTLPKYDTEWELLPMFASVQDSSKIHEIRFLRNCGSDDICIPDLQVTASTPTKKYIFGSQNYIDINIRVENVKEDAFESQCHINLPHGVNYVKAFVTQNSMSQQLFLPCYQNKASEKTKIICDIGNPMISGSSKSFTIRVAPQNLILNEEVLKFNITVTSSNKEDLLTTFDNEHYVYVVLDAVPQLALIGKQYQEQVIYDSKLVPKTNKHTYETEFDIGPEIMHEYKILNKGPSKFSLGEIIITWQNQIKIGAKSENFLYLMDMPYTEGPIKCNAENYLINPLNLTKLSDDKIKNPDKYYFEPKKVKRSIFSDSGDFSANFLGLLPSEFYMNPYGNRFFDSNIEMIDCASGIVNTNQVHKNHKSFSSNKLKMINTELYSRYCSSIQCKINGLSADESAMIRLRFRLWSKTLAKNPEIYNIKTNAMSVVTQIPYKNLNINLNQYQNSIKKLPRIYFEYDIP</sequence>
<dbReference type="Proteomes" id="UP000276133">
    <property type="component" value="Unassembled WGS sequence"/>
</dbReference>
<dbReference type="EMBL" id="REGN01009371">
    <property type="protein sequence ID" value="RNA01321.1"/>
    <property type="molecule type" value="Genomic_DNA"/>
</dbReference>
<dbReference type="Pfam" id="PF20805">
    <property type="entry name" value="Integrin_A_Ig_2"/>
    <property type="match status" value="1"/>
</dbReference>
<dbReference type="Pfam" id="PF20806">
    <property type="entry name" value="Integrin_A_Ig_3"/>
    <property type="match status" value="1"/>
</dbReference>
<dbReference type="GO" id="GO:0007160">
    <property type="term" value="P:cell-matrix adhesion"/>
    <property type="evidence" value="ECO:0007669"/>
    <property type="project" value="TreeGrafter"/>
</dbReference>
<evidence type="ECO:0000259" key="6">
    <source>
        <dbReference type="Pfam" id="PF20806"/>
    </source>
</evidence>
<dbReference type="OrthoDB" id="5317514at2759"/>
<feature type="domain" description="Integrin alpha third immunoglobulin-like" evidence="6">
    <location>
        <begin position="217"/>
        <end position="470"/>
    </location>
</feature>
<dbReference type="GO" id="GO:0008305">
    <property type="term" value="C:integrin complex"/>
    <property type="evidence" value="ECO:0007669"/>
    <property type="project" value="TreeGrafter"/>
</dbReference>
<keyword evidence="4" id="KW-0325">Glycoprotein</keyword>
<evidence type="ECO:0000256" key="1">
    <source>
        <dbReference type="ARBA" id="ARBA00004479"/>
    </source>
</evidence>
<keyword evidence="2 7" id="KW-0401">Integrin</keyword>
<name>A0A3M7PRB6_BRAPC</name>
<dbReference type="PANTHER" id="PTHR23220">
    <property type="entry name" value="INTEGRIN ALPHA"/>
    <property type="match status" value="1"/>
</dbReference>
<evidence type="ECO:0000256" key="2">
    <source>
        <dbReference type="ARBA" id="ARBA00023037"/>
    </source>
</evidence>
<comment type="subcellular location">
    <subcellularLocation>
        <location evidence="1">Membrane</location>
        <topology evidence="1">Single-pass type I membrane protein</topology>
    </subcellularLocation>
</comment>
<dbReference type="InterPro" id="IPR032695">
    <property type="entry name" value="Integrin_dom_sf"/>
</dbReference>
<keyword evidence="8" id="KW-1185">Reference proteome</keyword>
<gene>
    <name evidence="7" type="ORF">BpHYR1_020604</name>
</gene>
<dbReference type="InterPro" id="IPR048286">
    <property type="entry name" value="Integrin_alpha_Ig-like_3"/>
</dbReference>
<reference evidence="7 8" key="1">
    <citation type="journal article" date="2018" name="Sci. Rep.">
        <title>Genomic signatures of local adaptation to the degree of environmental predictability in rotifers.</title>
        <authorList>
            <person name="Franch-Gras L."/>
            <person name="Hahn C."/>
            <person name="Garcia-Roger E.M."/>
            <person name="Carmona M.J."/>
            <person name="Serra M."/>
            <person name="Gomez A."/>
        </authorList>
    </citation>
    <scope>NUCLEOTIDE SEQUENCE [LARGE SCALE GENOMIC DNA]</scope>
    <source>
        <strain evidence="7">HYR1</strain>
    </source>
</reference>
<evidence type="ECO:0000313" key="8">
    <source>
        <dbReference type="Proteomes" id="UP000276133"/>
    </source>
</evidence>
<dbReference type="SUPFAM" id="SSF69179">
    <property type="entry name" value="Integrin domains"/>
    <property type="match status" value="3"/>
</dbReference>
<evidence type="ECO:0000259" key="5">
    <source>
        <dbReference type="Pfam" id="PF20805"/>
    </source>
</evidence>
<evidence type="ECO:0000256" key="3">
    <source>
        <dbReference type="ARBA" id="ARBA00023136"/>
    </source>
</evidence>
<dbReference type="GO" id="GO:0098609">
    <property type="term" value="P:cell-cell adhesion"/>
    <property type="evidence" value="ECO:0007669"/>
    <property type="project" value="TreeGrafter"/>
</dbReference>
<dbReference type="PANTHER" id="PTHR23220:SF133">
    <property type="entry name" value="INTEGRIN ALPHA-PS2"/>
    <property type="match status" value="1"/>
</dbReference>
<dbReference type="GO" id="GO:0007229">
    <property type="term" value="P:integrin-mediated signaling pathway"/>
    <property type="evidence" value="ECO:0007669"/>
    <property type="project" value="UniProtKB-KW"/>
</dbReference>
<feature type="domain" description="Integrin alpha second immunoglobulin-like" evidence="5">
    <location>
        <begin position="61"/>
        <end position="192"/>
    </location>
</feature>
<proteinExistence type="predicted"/>
<dbReference type="Gene3D" id="2.60.40.1460">
    <property type="entry name" value="Integrin domains. Chain A, domain 2"/>
    <property type="match status" value="1"/>
</dbReference>
<dbReference type="Gene3D" id="2.60.40.1530">
    <property type="entry name" value="ntegrin, alpha v. Chain A, domain 4"/>
    <property type="match status" value="1"/>
</dbReference>
<dbReference type="GO" id="GO:0009897">
    <property type="term" value="C:external side of plasma membrane"/>
    <property type="evidence" value="ECO:0007669"/>
    <property type="project" value="TreeGrafter"/>
</dbReference>
<protein>
    <submittedName>
        <fullName evidence="7">Integrin alpha-8</fullName>
    </submittedName>
</protein>
<organism evidence="7 8">
    <name type="scientific">Brachionus plicatilis</name>
    <name type="common">Marine rotifer</name>
    <name type="synonym">Brachionus muelleri</name>
    <dbReference type="NCBI Taxonomy" id="10195"/>
    <lineage>
        <taxon>Eukaryota</taxon>
        <taxon>Metazoa</taxon>
        <taxon>Spiralia</taxon>
        <taxon>Gnathifera</taxon>
        <taxon>Rotifera</taxon>
        <taxon>Eurotatoria</taxon>
        <taxon>Monogononta</taxon>
        <taxon>Pseudotrocha</taxon>
        <taxon>Ploima</taxon>
        <taxon>Brachionidae</taxon>
        <taxon>Brachionus</taxon>
    </lineage>
</organism>
<evidence type="ECO:0000256" key="4">
    <source>
        <dbReference type="ARBA" id="ARBA00023180"/>
    </source>
</evidence>